<dbReference type="RefSeq" id="WP_165098509.1">
    <property type="nucleotide sequence ID" value="NZ_CP049056.1"/>
</dbReference>
<sequence length="467" mass="48173">MRTAFCSAAAALAVGALAAPASALSITETDNAGALASSLFINTDLSITNTSLSGDFGQAGLYTNLAGTYGLPNAGIVLSTGYVSDYETGPNQSDSTSGSFGNFELDDDGGESEGGGSGGPISIGDEFFGSATPAQHELLNPITGENEHYDVVQLDIDFFAETAAETVTFFATFGSEEYPEFVDSGFNDGFGLYVNGQNVAGALQTGGQPGDALLPINIDHPDFAPIEGTELNGVLAPNGSPVLRFDVPINPSAANSFSIILADTGDDGYDSTVYLSSFFAKPDDGGGAGVGVTEFDPILPSNPPDPETDAFVIEIPDGVNAGETAWIDPPVAVGYEYEVSGGAEFSTVTAPSLATVADIDGYLITVGAQTALIAAGQTLDFFDIFGLNPTFFTLTGIDESLMLDPLNQLAFPTGVSFTTSTFQTVVTMTPITENMNAVPLPASMLLYLGGLAGIGFVARRRRMVRAA</sequence>
<feature type="compositionally biased region" description="Gly residues" evidence="1">
    <location>
        <begin position="112"/>
        <end position="121"/>
    </location>
</feature>
<dbReference type="AlphaFoldDB" id="A0A7L5BZJ7"/>
<dbReference type="InterPro" id="IPR049804">
    <property type="entry name" value="Choice_anch_L"/>
</dbReference>
<evidence type="ECO:0000256" key="1">
    <source>
        <dbReference type="SAM" id="MobiDB-lite"/>
    </source>
</evidence>
<feature type="transmembrane region" description="Helical" evidence="2">
    <location>
        <begin position="438"/>
        <end position="458"/>
    </location>
</feature>
<keyword evidence="2" id="KW-0472">Membrane</keyword>
<dbReference type="InterPro" id="IPR022472">
    <property type="entry name" value="VPLPA-CTERM"/>
</dbReference>
<evidence type="ECO:0000313" key="5">
    <source>
        <dbReference type="Proteomes" id="UP000503336"/>
    </source>
</evidence>
<reference evidence="4 5" key="1">
    <citation type="submission" date="2020-02" db="EMBL/GenBank/DDBJ databases">
        <title>complete genome sequence of Rhodobacteraceae bacterium.</title>
        <authorList>
            <person name="Park J."/>
            <person name="Kim Y.-S."/>
            <person name="Kim K.-H."/>
        </authorList>
    </citation>
    <scope>NUCLEOTIDE SEQUENCE [LARGE SCALE GENOMIC DNA]</scope>
    <source>
        <strain evidence="4 5">RR4-56</strain>
    </source>
</reference>
<gene>
    <name evidence="4" type="ORF">G5B40_11080</name>
</gene>
<dbReference type="NCBIfam" id="TIGR03370">
    <property type="entry name" value="VPLPA-CTERM"/>
    <property type="match status" value="1"/>
</dbReference>
<feature type="region of interest" description="Disordered" evidence="1">
    <location>
        <begin position="87"/>
        <end position="126"/>
    </location>
</feature>
<keyword evidence="2" id="KW-1133">Transmembrane helix</keyword>
<proteinExistence type="predicted"/>
<keyword evidence="3" id="KW-0732">Signal</keyword>
<feature type="chain" id="PRO_5029649473" evidence="3">
    <location>
        <begin position="19"/>
        <end position="467"/>
    </location>
</feature>
<dbReference type="NCBIfam" id="NF038133">
    <property type="entry name" value="choice_anch_L"/>
    <property type="match status" value="1"/>
</dbReference>
<accession>A0A7L5BZJ7</accession>
<organism evidence="4 5">
    <name type="scientific">Pikeienuella piscinae</name>
    <dbReference type="NCBI Taxonomy" id="2748098"/>
    <lineage>
        <taxon>Bacteria</taxon>
        <taxon>Pseudomonadati</taxon>
        <taxon>Pseudomonadota</taxon>
        <taxon>Alphaproteobacteria</taxon>
        <taxon>Rhodobacterales</taxon>
        <taxon>Paracoccaceae</taxon>
        <taxon>Pikeienuella</taxon>
    </lineage>
</organism>
<name>A0A7L5BZJ7_9RHOB</name>
<feature type="compositionally biased region" description="Polar residues" evidence="1">
    <location>
        <begin position="89"/>
        <end position="100"/>
    </location>
</feature>
<dbReference type="KEGG" id="hdh:G5B40_11080"/>
<feature type="signal peptide" evidence="3">
    <location>
        <begin position="1"/>
        <end position="18"/>
    </location>
</feature>
<protein>
    <submittedName>
        <fullName evidence="4">VPLPA-CTERM sorting domain-containing protein</fullName>
    </submittedName>
</protein>
<dbReference type="Proteomes" id="UP000503336">
    <property type="component" value="Chromosome"/>
</dbReference>
<evidence type="ECO:0000313" key="4">
    <source>
        <dbReference type="EMBL" id="QIE55947.1"/>
    </source>
</evidence>
<evidence type="ECO:0000256" key="2">
    <source>
        <dbReference type="SAM" id="Phobius"/>
    </source>
</evidence>
<keyword evidence="2" id="KW-0812">Transmembrane</keyword>
<dbReference type="EMBL" id="CP049056">
    <property type="protein sequence ID" value="QIE55947.1"/>
    <property type="molecule type" value="Genomic_DNA"/>
</dbReference>
<keyword evidence="5" id="KW-1185">Reference proteome</keyword>
<evidence type="ECO:0000256" key="3">
    <source>
        <dbReference type="SAM" id="SignalP"/>
    </source>
</evidence>